<dbReference type="FunFam" id="3.40.50.980:FF:000001">
    <property type="entry name" value="Non-ribosomal peptide synthetase"/>
    <property type="match status" value="1"/>
</dbReference>
<dbReference type="PROSITE" id="PS00012">
    <property type="entry name" value="PHOSPHOPANTETHEINE"/>
    <property type="match status" value="1"/>
</dbReference>
<evidence type="ECO:0000256" key="4">
    <source>
        <dbReference type="ARBA" id="ARBA00022553"/>
    </source>
</evidence>
<dbReference type="AlphaFoldDB" id="A0A545SSR5"/>
<dbReference type="GO" id="GO:0043041">
    <property type="term" value="P:amino acid activation for nonribosomal peptide biosynthetic process"/>
    <property type="evidence" value="ECO:0007669"/>
    <property type="project" value="TreeGrafter"/>
</dbReference>
<dbReference type="Gene3D" id="3.30.559.10">
    <property type="entry name" value="Chloramphenicol acetyltransferase-like domain"/>
    <property type="match status" value="1"/>
</dbReference>
<proteinExistence type="inferred from homology"/>
<dbReference type="Gene3D" id="3.30.559.30">
    <property type="entry name" value="Nonribosomal peptide synthetase, condensation domain"/>
    <property type="match status" value="1"/>
</dbReference>
<dbReference type="InterPro" id="IPR006162">
    <property type="entry name" value="Ppantetheine_attach_site"/>
</dbReference>
<dbReference type="Pfam" id="PF13193">
    <property type="entry name" value="AMP-binding_C"/>
    <property type="match status" value="1"/>
</dbReference>
<evidence type="ECO:0000256" key="1">
    <source>
        <dbReference type="ARBA" id="ARBA00001957"/>
    </source>
</evidence>
<dbReference type="SUPFAM" id="SSF56801">
    <property type="entry name" value="Acetyl-CoA synthetase-like"/>
    <property type="match status" value="1"/>
</dbReference>
<dbReference type="SUPFAM" id="SSF52777">
    <property type="entry name" value="CoA-dependent acyltransferases"/>
    <property type="match status" value="2"/>
</dbReference>
<dbReference type="FunFam" id="2.30.38.10:FF:000001">
    <property type="entry name" value="Non-ribosomal peptide synthetase PvdI"/>
    <property type="match status" value="1"/>
</dbReference>
<evidence type="ECO:0000259" key="5">
    <source>
        <dbReference type="PROSITE" id="PS50075"/>
    </source>
</evidence>
<name>A0A545SSR5_9GAMM</name>
<dbReference type="InterPro" id="IPR000873">
    <property type="entry name" value="AMP-dep_synth/lig_dom"/>
</dbReference>
<dbReference type="InterPro" id="IPR025110">
    <property type="entry name" value="AMP-bd_C"/>
</dbReference>
<dbReference type="GO" id="GO:0044550">
    <property type="term" value="P:secondary metabolite biosynthetic process"/>
    <property type="evidence" value="ECO:0007669"/>
    <property type="project" value="UniProtKB-ARBA"/>
</dbReference>
<evidence type="ECO:0000313" key="6">
    <source>
        <dbReference type="EMBL" id="TQV68009.1"/>
    </source>
</evidence>
<dbReference type="GO" id="GO:0003824">
    <property type="term" value="F:catalytic activity"/>
    <property type="evidence" value="ECO:0007669"/>
    <property type="project" value="InterPro"/>
</dbReference>
<dbReference type="GO" id="GO:0031177">
    <property type="term" value="F:phosphopantetheine binding"/>
    <property type="evidence" value="ECO:0007669"/>
    <property type="project" value="TreeGrafter"/>
</dbReference>
<dbReference type="InterPro" id="IPR036736">
    <property type="entry name" value="ACP-like_sf"/>
</dbReference>
<dbReference type="InterPro" id="IPR001242">
    <property type="entry name" value="Condensation_dom"/>
</dbReference>
<protein>
    <submittedName>
        <fullName evidence="6">Amino acid adenylation domain-containing protein</fullName>
    </submittedName>
</protein>
<evidence type="ECO:0000313" key="7">
    <source>
        <dbReference type="Proteomes" id="UP000319732"/>
    </source>
</evidence>
<keyword evidence="4" id="KW-0597">Phosphoprotein</keyword>
<dbReference type="RefSeq" id="WP_142929603.1">
    <property type="nucleotide sequence ID" value="NZ_ML660108.1"/>
</dbReference>
<comment type="cofactor">
    <cofactor evidence="1">
        <name>pantetheine 4'-phosphate</name>
        <dbReference type="ChEBI" id="CHEBI:47942"/>
    </cofactor>
</comment>
<keyword evidence="3" id="KW-0596">Phosphopantetheine</keyword>
<dbReference type="PROSITE" id="PS50075">
    <property type="entry name" value="CARRIER"/>
    <property type="match status" value="1"/>
</dbReference>
<dbReference type="NCBIfam" id="TIGR01733">
    <property type="entry name" value="AA-adenyl-dom"/>
    <property type="match status" value="1"/>
</dbReference>
<organism evidence="6 7">
    <name type="scientific">Exilibacterium tricleocarpae</name>
    <dbReference type="NCBI Taxonomy" id="2591008"/>
    <lineage>
        <taxon>Bacteria</taxon>
        <taxon>Pseudomonadati</taxon>
        <taxon>Pseudomonadota</taxon>
        <taxon>Gammaproteobacteria</taxon>
        <taxon>Cellvibrionales</taxon>
        <taxon>Cellvibrionaceae</taxon>
        <taxon>Exilibacterium</taxon>
    </lineage>
</organism>
<dbReference type="InterPro" id="IPR045851">
    <property type="entry name" value="AMP-bd_C_sf"/>
</dbReference>
<dbReference type="Pfam" id="PF00668">
    <property type="entry name" value="Condensation"/>
    <property type="match status" value="1"/>
</dbReference>
<dbReference type="FunFam" id="3.30.300.30:FF:000010">
    <property type="entry name" value="Enterobactin synthetase component F"/>
    <property type="match status" value="1"/>
</dbReference>
<dbReference type="FunFam" id="1.10.1200.10:FF:000005">
    <property type="entry name" value="Nonribosomal peptide synthetase 1"/>
    <property type="match status" value="1"/>
</dbReference>
<dbReference type="Gene3D" id="2.30.38.10">
    <property type="entry name" value="Luciferase, Domain 3"/>
    <property type="match status" value="1"/>
</dbReference>
<keyword evidence="7" id="KW-1185">Reference proteome</keyword>
<gene>
    <name evidence="6" type="ORF">FKG94_24555</name>
</gene>
<evidence type="ECO:0000256" key="2">
    <source>
        <dbReference type="ARBA" id="ARBA00006432"/>
    </source>
</evidence>
<dbReference type="Proteomes" id="UP000319732">
    <property type="component" value="Unassembled WGS sequence"/>
</dbReference>
<dbReference type="FunFam" id="3.40.50.980:FF:000002">
    <property type="entry name" value="Enterobactin synthetase component F"/>
    <property type="match status" value="1"/>
</dbReference>
<dbReference type="OrthoDB" id="9803665at2"/>
<dbReference type="Pfam" id="PF00501">
    <property type="entry name" value="AMP-binding"/>
    <property type="match status" value="1"/>
</dbReference>
<dbReference type="Gene3D" id="3.30.300.30">
    <property type="match status" value="1"/>
</dbReference>
<dbReference type="Pfam" id="PF00550">
    <property type="entry name" value="PP-binding"/>
    <property type="match status" value="1"/>
</dbReference>
<comment type="caution">
    <text evidence="6">The sequence shown here is derived from an EMBL/GenBank/DDBJ whole genome shotgun (WGS) entry which is preliminary data.</text>
</comment>
<comment type="similarity">
    <text evidence="2">Belongs to the ATP-dependent AMP-binding enzyme family.</text>
</comment>
<evidence type="ECO:0000256" key="3">
    <source>
        <dbReference type="ARBA" id="ARBA00022450"/>
    </source>
</evidence>
<dbReference type="GO" id="GO:0005829">
    <property type="term" value="C:cytosol"/>
    <property type="evidence" value="ECO:0007669"/>
    <property type="project" value="TreeGrafter"/>
</dbReference>
<dbReference type="Gene3D" id="3.40.50.980">
    <property type="match status" value="2"/>
</dbReference>
<dbReference type="InterPro" id="IPR020845">
    <property type="entry name" value="AMP-binding_CS"/>
</dbReference>
<dbReference type="InterPro" id="IPR009081">
    <property type="entry name" value="PP-bd_ACP"/>
</dbReference>
<sequence length="1160" mass="130845">MNLNEIIILLSKNNIELKLLDGEIAFPDDMSLLPKEIVDQVYKHQAEIADWLKAAHSISNCIIPSGKEMTPKVAAASTGQQRLWYLTKVAEPNYVYNSQLVVPLHGNLNIDFLEYSISKIVERHESLRTVFSQTDEGELRQVVIEPFSIKVPLTVIEAKDKGNVEESLNEEIECFLLRESRREYDLEKGPLFRVHVLQLPKEKQLFLLSYHHIVFDGLSLRQLISEVNCIYSHKCEGTTEVLDELPVQYSDFAAWEQQWIKSPEFMRRLSYWEGTLKDFPLLNFPYDKARPTKQNYTGARRAFRWPLGLTTNIMSLAKKENVTLYTVVLAAYKVLLMRYCRQEKFLVGTIIANRLQPEIKNLIGFFVETVVLPSDLSGPKTFRQLLKEVRLLCKDIFYKKSVPFNKLVDLRRSQGFDGEIPICQALLEFGGLTFEEGSLAGQPIDQPYLNSTGIARFDIIISLRVVNGQLEGHIDYNTSLIHSKTAERFLKHYQSLFEAVVGDPEQDISVVPFLSQIEVKQLSEGFKQPQKKYASTQTIIDRFEMQVAKTPDAVAIVHEDSSLTYGSLNKRSNQLAHYLVNQGVKAESKVGLRMARSLETIVGILGILKAGGAYVPIDPHVPAERAKYILQDSGVSILLTQTNLLNDVALDHIRSSICLDKDWKLIEKLDDKSPTIHLYPENLAYIIYTSGSTGKPKGSLVTHANVVRLFLATESYYKFKQSDSWSLFHSFAFDFSVWELWGALLYGGKVIVVPYWLSRDVNAFCKLVYDQRVTVLSQTPSAFSQFISADNLNDLGCGKSALRYVVFGGEALDVSTLKEWFERHGDRQPQLVNMYGITETTVHVTYGPLSTDSLKQSGSLIGEHLSDLQTYVLDKHLQMMPIGIPGELYVGGQGLARGYLNRPMLTAERFVASPFSAEKGGRLYKTGDLMKRLPDGSLEYLGRIDQQVKIRGFRIELGEIQAALISQPGVRDAVVVVNSIGEERRDQYLTAYVVYEKGVEIDQVELRDGLLGLLPDYMIPSFYSFLEALPLTSNGKVDYRALPAPTAQTLGVQGYMAPKTEIEHTLVTIWAEVLELPVGEVGINSSFFELGGHSLLATRIAARIREKFGVIVSIKDMLTKNTISMLSIILETKIEQSRHIKSLLEKSEVEDLTSVEKVRI</sequence>
<dbReference type="CDD" id="cd17643">
    <property type="entry name" value="A_NRPS_Cytc1-like"/>
    <property type="match status" value="1"/>
</dbReference>
<dbReference type="PROSITE" id="PS00455">
    <property type="entry name" value="AMP_BINDING"/>
    <property type="match status" value="1"/>
</dbReference>
<dbReference type="EMBL" id="VHSG01000032">
    <property type="protein sequence ID" value="TQV68009.1"/>
    <property type="molecule type" value="Genomic_DNA"/>
</dbReference>
<dbReference type="InterPro" id="IPR023213">
    <property type="entry name" value="CAT-like_dom_sf"/>
</dbReference>
<dbReference type="CDD" id="cd19531">
    <property type="entry name" value="LCL_NRPS-like"/>
    <property type="match status" value="1"/>
</dbReference>
<dbReference type="SUPFAM" id="SSF47336">
    <property type="entry name" value="ACP-like"/>
    <property type="match status" value="1"/>
</dbReference>
<accession>A0A545SSR5</accession>
<dbReference type="InterPro" id="IPR010071">
    <property type="entry name" value="AA_adenyl_dom"/>
</dbReference>
<dbReference type="FunFam" id="3.40.50.12780:FF:000012">
    <property type="entry name" value="Non-ribosomal peptide synthetase"/>
    <property type="match status" value="1"/>
</dbReference>
<dbReference type="PANTHER" id="PTHR45527">
    <property type="entry name" value="NONRIBOSOMAL PEPTIDE SYNTHETASE"/>
    <property type="match status" value="1"/>
</dbReference>
<dbReference type="PANTHER" id="PTHR45527:SF14">
    <property type="entry name" value="PLIPASTATIN SYNTHASE SUBUNIT B"/>
    <property type="match status" value="1"/>
</dbReference>
<reference evidence="6 7" key="1">
    <citation type="submission" date="2019-06" db="EMBL/GenBank/DDBJ databases">
        <title>Whole genome sequence for Cellvibrionaceae sp. R142.</title>
        <authorList>
            <person name="Wang G."/>
        </authorList>
    </citation>
    <scope>NUCLEOTIDE SEQUENCE [LARGE SCALE GENOMIC DNA]</scope>
    <source>
        <strain evidence="6 7">R142</strain>
    </source>
</reference>
<dbReference type="Gene3D" id="1.10.1200.10">
    <property type="entry name" value="ACP-like"/>
    <property type="match status" value="1"/>
</dbReference>
<feature type="domain" description="Carrier" evidence="5">
    <location>
        <begin position="1057"/>
        <end position="1134"/>
    </location>
</feature>